<comment type="caution">
    <text evidence="2">The sequence shown here is derived from an EMBL/GenBank/DDBJ whole genome shotgun (WGS) entry which is preliminary data.</text>
</comment>
<feature type="region of interest" description="Disordered" evidence="1">
    <location>
        <begin position="243"/>
        <end position="263"/>
    </location>
</feature>
<proteinExistence type="predicted"/>
<evidence type="ECO:0000313" key="3">
    <source>
        <dbReference type="Proteomes" id="UP001331936"/>
    </source>
</evidence>
<accession>A0ABU7JX51</accession>
<evidence type="ECO:0000313" key="2">
    <source>
        <dbReference type="EMBL" id="MEE2034494.1"/>
    </source>
</evidence>
<protein>
    <recommendedName>
        <fullName evidence="4">Dithiol-disulfide isomerase</fullName>
    </recommendedName>
</protein>
<dbReference type="Gene3D" id="3.40.30.10">
    <property type="entry name" value="Glutaredoxin"/>
    <property type="match status" value="1"/>
</dbReference>
<dbReference type="Proteomes" id="UP001331936">
    <property type="component" value="Unassembled WGS sequence"/>
</dbReference>
<dbReference type="InterPro" id="IPR036249">
    <property type="entry name" value="Thioredoxin-like_sf"/>
</dbReference>
<keyword evidence="3" id="KW-1185">Reference proteome</keyword>
<organism evidence="2 3">
    <name type="scientific">Rhodococcus chondri</name>
    <dbReference type="NCBI Taxonomy" id="3065941"/>
    <lineage>
        <taxon>Bacteria</taxon>
        <taxon>Bacillati</taxon>
        <taxon>Actinomycetota</taxon>
        <taxon>Actinomycetes</taxon>
        <taxon>Mycobacteriales</taxon>
        <taxon>Nocardiaceae</taxon>
        <taxon>Rhodococcus</taxon>
    </lineage>
</organism>
<dbReference type="RefSeq" id="WP_330153863.1">
    <property type="nucleotide sequence ID" value="NZ_JAUZMZ010000151.1"/>
</dbReference>
<reference evidence="2 3" key="1">
    <citation type="submission" date="2023-08" db="EMBL/GenBank/DDBJ databases">
        <authorList>
            <person name="Girao M."/>
            <person name="Carvalho M.F."/>
        </authorList>
    </citation>
    <scope>NUCLEOTIDE SEQUENCE [LARGE SCALE GENOMIC DNA]</scope>
    <source>
        <strain evidence="2 3">CC-R104</strain>
    </source>
</reference>
<dbReference type="EMBL" id="JAUZMZ010000151">
    <property type="protein sequence ID" value="MEE2034494.1"/>
    <property type="molecule type" value="Genomic_DNA"/>
</dbReference>
<name>A0ABU7JX51_9NOCA</name>
<dbReference type="SUPFAM" id="SSF52833">
    <property type="entry name" value="Thioredoxin-like"/>
    <property type="match status" value="1"/>
</dbReference>
<evidence type="ECO:0000256" key="1">
    <source>
        <dbReference type="SAM" id="MobiDB-lite"/>
    </source>
</evidence>
<feature type="non-terminal residue" evidence="2">
    <location>
        <position position="263"/>
    </location>
</feature>
<sequence length="263" mass="29207">MITVEPGTVVVYTDVVCGWSTVALIRFLRARDEAGLADELRLDHRLFALEDVNRFPIPKRYLDAEIPVLGACEPDFGWKPWQRDPSTWPSTSLPADEAVHAAKLQSLRAAEELDMAIRLAFFRDSRTICLHHELCDIATGCPSVDVDVLAETLDAGTARGMMMRDYRLHASQVQGSPHFFLADGSDVHNPGISLRWIGEPGAGFPIVDHDDPRAVETLVQRGFLSKLILLGWGRTGSRRDAGPLVGLDLRRSNPNQRAPRDHL</sequence>
<gene>
    <name evidence="2" type="ORF">Q8814_20635</name>
</gene>
<evidence type="ECO:0008006" key="4">
    <source>
        <dbReference type="Google" id="ProtNLM"/>
    </source>
</evidence>